<dbReference type="Proteomes" id="UP001139011">
    <property type="component" value="Unassembled WGS sequence"/>
</dbReference>
<dbReference type="RefSeq" id="WP_248253586.1">
    <property type="nucleotide sequence ID" value="NZ_JAIWJX010000002.1"/>
</dbReference>
<dbReference type="AlphaFoldDB" id="A0A9X1XFS2"/>
<name>A0A9X1XFS2_9BACL</name>
<protein>
    <submittedName>
        <fullName evidence="2">Uncharacterized protein</fullName>
    </submittedName>
</protein>
<evidence type="ECO:0000313" key="2">
    <source>
        <dbReference type="EMBL" id="MCK6258255.1"/>
    </source>
</evidence>
<organism evidence="2 3">
    <name type="scientific">Fictibacillus marinisediminis</name>
    <dbReference type="NCBI Taxonomy" id="2878389"/>
    <lineage>
        <taxon>Bacteria</taxon>
        <taxon>Bacillati</taxon>
        <taxon>Bacillota</taxon>
        <taxon>Bacilli</taxon>
        <taxon>Bacillales</taxon>
        <taxon>Fictibacillaceae</taxon>
        <taxon>Fictibacillus</taxon>
    </lineage>
</organism>
<proteinExistence type="predicted"/>
<sequence length="128" mass="14641">MRFPVQMPVQGAQQNRNRNQRPIQVVQNCNCGRQSTENPVMGAMENNQQPSLARPRCRRFCQNVCRSLFGRNREQCIADCLACRGNQGNTMGSMDDNDDCSWRSSGPRGDVFSVQSDMNDGHYWDYED</sequence>
<feature type="region of interest" description="Disordered" evidence="1">
    <location>
        <begin position="89"/>
        <end position="114"/>
    </location>
</feature>
<dbReference type="EMBL" id="JAIWJX010000002">
    <property type="protein sequence ID" value="MCK6258255.1"/>
    <property type="molecule type" value="Genomic_DNA"/>
</dbReference>
<evidence type="ECO:0000256" key="1">
    <source>
        <dbReference type="SAM" id="MobiDB-lite"/>
    </source>
</evidence>
<comment type="caution">
    <text evidence="2">The sequence shown here is derived from an EMBL/GenBank/DDBJ whole genome shotgun (WGS) entry which is preliminary data.</text>
</comment>
<accession>A0A9X1XFS2</accession>
<reference evidence="2" key="1">
    <citation type="submission" date="2021-09" db="EMBL/GenBank/DDBJ databases">
        <title>Genome analysis of Fictibacillus sp. KIGAM418 isolated from marine sediment.</title>
        <authorList>
            <person name="Seo M.-J."/>
            <person name="Cho E.-S."/>
            <person name="Hwang C.Y."/>
        </authorList>
    </citation>
    <scope>NUCLEOTIDE SEQUENCE</scope>
    <source>
        <strain evidence="2">KIGAM418</strain>
    </source>
</reference>
<keyword evidence="3" id="KW-1185">Reference proteome</keyword>
<gene>
    <name evidence="2" type="ORF">LCY76_16910</name>
</gene>
<evidence type="ECO:0000313" key="3">
    <source>
        <dbReference type="Proteomes" id="UP001139011"/>
    </source>
</evidence>